<name>A0ABS1DIL5_9PROT</name>
<dbReference type="CDD" id="cd21471">
    <property type="entry name" value="CrtC-like"/>
    <property type="match status" value="1"/>
</dbReference>
<dbReference type="Proteomes" id="UP001296873">
    <property type="component" value="Unassembled WGS sequence"/>
</dbReference>
<keyword evidence="2" id="KW-1185">Reference proteome</keyword>
<dbReference type="SUPFAM" id="SSF159245">
    <property type="entry name" value="AttH-like"/>
    <property type="match status" value="1"/>
</dbReference>
<reference evidence="1 2" key="1">
    <citation type="journal article" date="2020" name="Microorganisms">
        <title>Osmotic Adaptation and Compatible Solute Biosynthesis of Phototrophic Bacteria as Revealed from Genome Analyses.</title>
        <authorList>
            <person name="Imhoff J.F."/>
            <person name="Rahn T."/>
            <person name="Kunzel S."/>
            <person name="Keller A."/>
            <person name="Neulinger S.C."/>
        </authorList>
    </citation>
    <scope>NUCLEOTIDE SEQUENCE [LARGE SCALE GENOMIC DNA]</scope>
    <source>
        <strain evidence="1 2">DSM 9895</strain>
    </source>
</reference>
<protein>
    <submittedName>
        <fullName evidence="1">Carotenoid 1,2-hydratase</fullName>
    </submittedName>
</protein>
<sequence>MGFDRPVAPGGYLWWYVDALSDDGRHGLTIIAFIGSVFSPYYAWARQGAPGGAADPLNHCSINVALYGDGPNRWTMTERGRARVDRGADFFTVGPSGLSWDGDTLTIDLCEVAAPLPLRVRGRVRVSPRALTSREFVIDHQDRHHWWPIAPTADVAVRFDKPVLNWTGTGYLDRNRGDEPLEAGFREWDWSRAPLPGGGTAITYDTCRRDGSDHALSLIVRQDGAVERFDRPPLVDLHSTPIWRLRRKSRADKGHRPSVARTLEDTPFYARSLVETHLAGEPVRAMHESLSLDRFDTRIVRLMLPFRMPRVGG</sequence>
<evidence type="ECO:0000313" key="1">
    <source>
        <dbReference type="EMBL" id="MBK1669772.1"/>
    </source>
</evidence>
<dbReference type="RefSeq" id="WP_242480632.1">
    <property type="nucleotide sequence ID" value="NZ_NRRL01000061.1"/>
</dbReference>
<dbReference type="EMBL" id="NRRL01000061">
    <property type="protein sequence ID" value="MBK1669772.1"/>
    <property type="molecule type" value="Genomic_DNA"/>
</dbReference>
<accession>A0ABS1DIL5</accession>
<comment type="caution">
    <text evidence="1">The sequence shown here is derived from an EMBL/GenBank/DDBJ whole genome shotgun (WGS) entry which is preliminary data.</text>
</comment>
<evidence type="ECO:0000313" key="2">
    <source>
        <dbReference type="Proteomes" id="UP001296873"/>
    </source>
</evidence>
<gene>
    <name evidence="1" type="ORF">CKO28_17175</name>
</gene>
<organism evidence="1 2">
    <name type="scientific">Rhodovibrio sodomensis</name>
    <dbReference type="NCBI Taxonomy" id="1088"/>
    <lineage>
        <taxon>Bacteria</taxon>
        <taxon>Pseudomonadati</taxon>
        <taxon>Pseudomonadota</taxon>
        <taxon>Alphaproteobacteria</taxon>
        <taxon>Rhodospirillales</taxon>
        <taxon>Rhodovibrionaceae</taxon>
        <taxon>Rhodovibrio</taxon>
    </lineage>
</organism>
<proteinExistence type="predicted"/>